<protein>
    <submittedName>
        <fullName evidence="1">Uncharacterized protein</fullName>
    </submittedName>
</protein>
<dbReference type="BioCyc" id="CCAL311458:G131R-972-MONOMER"/>
<gene>
    <name evidence="2" type="ORF">CSUB_C0964</name>
    <name evidence="1" type="ORF">HGMM_F28E01C18</name>
</gene>
<proteinExistence type="predicted"/>
<sequence length="128" mass="14378">MNNVALGHAVADDFNKYGNCDGHNIVGLVAEAHLVKRLRSMGYEVMLVLSHNLEIRSIKRQGFSYDCVGEYGKVLEKMPAELKAVVEEMCEKGVDIEIEDDGDVPIYLEGRMLFKTSFKRTLLKLIAD</sequence>
<evidence type="ECO:0000313" key="2">
    <source>
        <dbReference type="EMBL" id="BAJ50817.1"/>
    </source>
</evidence>
<dbReference type="EMBL" id="AP011852">
    <property type="protein sequence ID" value="BAJ48017.1"/>
    <property type="molecule type" value="Genomic_DNA"/>
</dbReference>
<name>E6N6U8_CALS0</name>
<evidence type="ECO:0000313" key="3">
    <source>
        <dbReference type="Proteomes" id="UP000008120"/>
    </source>
</evidence>
<dbReference type="EMBL" id="BA000048">
    <property type="protein sequence ID" value="BAJ50817.1"/>
    <property type="molecule type" value="Genomic_DNA"/>
</dbReference>
<dbReference type="KEGG" id="csu:CSUB_C0964"/>
<reference evidence="1 3" key="2">
    <citation type="journal article" date="2011" name="Nucleic Acids Res.">
        <title>Insights into the evolution of Archaea and eukaryotic protein modifier systems revealed by the genome of a novel archaeal group.</title>
        <authorList>
            <person name="Nunoura T."/>
            <person name="Takaki Y."/>
            <person name="Kakuta J."/>
            <person name="Nishi S."/>
            <person name="Sugahara J."/>
            <person name="Kazama H."/>
            <person name="Chee G."/>
            <person name="Hattori M."/>
            <person name="Kanai A."/>
            <person name="Atomi H."/>
            <person name="Takai K."/>
            <person name="Takami H."/>
        </authorList>
    </citation>
    <scope>NUCLEOTIDE SEQUENCE [LARGE SCALE GENOMIC DNA]</scope>
</reference>
<accession>E6N6U8</accession>
<dbReference type="Proteomes" id="UP000008120">
    <property type="component" value="Chromosome"/>
</dbReference>
<reference evidence="1 3" key="1">
    <citation type="journal article" date="2005" name="Environ. Microbiol.">
        <title>Genetic and functional properties of uncultivated thermophilic crenarchaeotes from a subsurface gold mine as revealed by analysis of genome fragments.</title>
        <authorList>
            <person name="Nunoura T."/>
            <person name="Hirayama H."/>
            <person name="Takami H."/>
            <person name="Oida H."/>
            <person name="Nishi S."/>
            <person name="Shimamura S."/>
            <person name="Suzuki Y."/>
            <person name="Inagaki F."/>
            <person name="Takai K."/>
            <person name="Nealson K.H."/>
            <person name="Horikoshi K."/>
        </authorList>
    </citation>
    <scope>NUCLEOTIDE SEQUENCE [LARGE SCALE GENOMIC DNA]</scope>
</reference>
<organism evidence="1 3">
    <name type="scientific">Caldiarchaeum subterraneum</name>
    <dbReference type="NCBI Taxonomy" id="311458"/>
    <lineage>
        <taxon>Archaea</taxon>
        <taxon>Nitrososphaerota</taxon>
        <taxon>Candidatus Caldarchaeales</taxon>
        <taxon>Candidatus Caldarchaeaceae</taxon>
        <taxon>Candidatus Caldarchaeum</taxon>
    </lineage>
</organism>
<evidence type="ECO:0000313" key="1">
    <source>
        <dbReference type="EMBL" id="BAJ48017.1"/>
    </source>
</evidence>
<dbReference type="AlphaFoldDB" id="E6N6U8"/>